<reference evidence="10" key="1">
    <citation type="submission" date="2020-10" db="EMBL/GenBank/DDBJ databases">
        <title>Catharus ustulatus (Swainson's thrush) genome, bCatUst1, primary haplotype v2.</title>
        <authorList>
            <person name="Delmore K."/>
            <person name="Vafadar M."/>
            <person name="Formenti G."/>
            <person name="Chow W."/>
            <person name="Pelan S."/>
            <person name="Howe K."/>
            <person name="Rhie A."/>
            <person name="Mountcastle J."/>
            <person name="Haase B."/>
            <person name="Fedrigo O."/>
            <person name="Jarvis E.D."/>
        </authorList>
    </citation>
    <scope>NUCLEOTIDE SEQUENCE [LARGE SCALE GENOMIC DNA]</scope>
</reference>
<evidence type="ECO:0000256" key="3">
    <source>
        <dbReference type="ARBA" id="ARBA00022741"/>
    </source>
</evidence>
<comment type="subcellular location">
    <subcellularLocation>
        <location evidence="1">Membrane</location>
        <topology evidence="1">Multi-pass membrane protein</topology>
    </subcellularLocation>
</comment>
<dbReference type="AlphaFoldDB" id="A0A8C3Y5Z1"/>
<dbReference type="SUPFAM" id="SSF81665">
    <property type="entry name" value="Calcium ATPase, transmembrane domain M"/>
    <property type="match status" value="1"/>
</dbReference>
<dbReference type="InterPro" id="IPR008250">
    <property type="entry name" value="ATPase_P-typ_transduc_dom_A_sf"/>
</dbReference>
<dbReference type="PANTHER" id="PTHR24092">
    <property type="entry name" value="PROBABLE PHOSPHOLIPID-TRANSPORTING ATPASE"/>
    <property type="match status" value="1"/>
</dbReference>
<dbReference type="Pfam" id="PF16209">
    <property type="entry name" value="PhoLip_ATPase_N"/>
    <property type="match status" value="1"/>
</dbReference>
<dbReference type="InterPro" id="IPR023298">
    <property type="entry name" value="ATPase_P-typ_TM_dom_sf"/>
</dbReference>
<dbReference type="FunFam" id="3.40.50.1000:FF:000001">
    <property type="entry name" value="Phospholipid-transporting ATPase IC"/>
    <property type="match status" value="1"/>
</dbReference>
<dbReference type="GO" id="GO:0005886">
    <property type="term" value="C:plasma membrane"/>
    <property type="evidence" value="ECO:0007669"/>
    <property type="project" value="TreeGrafter"/>
</dbReference>
<accession>A0A8C3Y5Z1</accession>
<sequence>ALEPWEAGASQWDHTVPAQCSKYLWLSLSPGPGSGASMAEQEGMGQCPLAFAAFTWEVRANDRSYHRQFKKKFAFCLSKRKYSGNAIRTAKYNVLTFLPLNLYEQFHRMANVYFVFVILLQTFPEISTLPWYTLLFPLSCLLLIRGLRDLIDDIVSGGGGPGDIAREGPLCWDFRWQKWRDICVGDIVRLRKDSVVPVRAARGLILLSEPSSLCYVETADIDGETNLKFRQALLVTHQELGSEESMAAFDGQVTCEEPNSRLHSFTGTLRWQGRSHGLDSERILLRGCRVRNTALCYGLVLYAGLDSKIMRNSGKIKQKKTKLDHLMDRLVVVIFLLLLGTCLGLAVASGFWARTFQEKHSYLAALYEHTSPAQQAFLNFWGFTILLSIIIPMSMYITLEFIYLVNSCFINWDLEMYYGAKDIPAEARSTSLTDQLGQIEFIFSDKTGTLTQNIMSFKKCCINGTIYGNPGWDGFVGAQVNLELVLSVRKINPQTPEVYVQKDNSGVLSNLGTLKTYVAALYTLYIYLFIYFYLFNLSLWGFLVLNNFFLFFFFYI</sequence>
<keyword evidence="4" id="KW-0067">ATP-binding</keyword>
<feature type="transmembrane region" description="Helical" evidence="8">
    <location>
        <begin position="330"/>
        <end position="353"/>
    </location>
</feature>
<evidence type="ECO:0000256" key="5">
    <source>
        <dbReference type="ARBA" id="ARBA00022967"/>
    </source>
</evidence>
<evidence type="ECO:0000256" key="4">
    <source>
        <dbReference type="ARBA" id="ARBA00022840"/>
    </source>
</evidence>
<keyword evidence="7 8" id="KW-0472">Membrane</keyword>
<feature type="transmembrane region" description="Helical" evidence="8">
    <location>
        <begin position="380"/>
        <end position="405"/>
    </location>
</feature>
<dbReference type="GO" id="GO:0007030">
    <property type="term" value="P:Golgi organization"/>
    <property type="evidence" value="ECO:0007669"/>
    <property type="project" value="TreeGrafter"/>
</dbReference>
<reference evidence="10" key="3">
    <citation type="submission" date="2025-09" db="UniProtKB">
        <authorList>
            <consortium name="Ensembl"/>
        </authorList>
    </citation>
    <scope>IDENTIFICATION</scope>
</reference>
<evidence type="ECO:0000259" key="9">
    <source>
        <dbReference type="Pfam" id="PF16209"/>
    </source>
</evidence>
<reference evidence="10" key="2">
    <citation type="submission" date="2025-08" db="UniProtKB">
        <authorList>
            <consortium name="Ensembl"/>
        </authorList>
    </citation>
    <scope>IDENTIFICATION</scope>
</reference>
<dbReference type="PROSITE" id="PS00154">
    <property type="entry name" value="ATPASE_E1_E2"/>
    <property type="match status" value="1"/>
</dbReference>
<feature type="transmembrane region" description="Helical" evidence="8">
    <location>
        <begin position="514"/>
        <end position="533"/>
    </location>
</feature>
<dbReference type="Gene3D" id="3.40.50.1000">
    <property type="entry name" value="HAD superfamily/HAD-like"/>
    <property type="match status" value="1"/>
</dbReference>
<proteinExistence type="predicted"/>
<protein>
    <recommendedName>
        <fullName evidence="9">P-type ATPase N-terminal domain-containing protein</fullName>
    </recommendedName>
</protein>
<dbReference type="InterPro" id="IPR023299">
    <property type="entry name" value="ATPase_P-typ_cyto_dom_N"/>
</dbReference>
<evidence type="ECO:0000256" key="8">
    <source>
        <dbReference type="SAM" id="Phobius"/>
    </source>
</evidence>
<dbReference type="InterPro" id="IPR018303">
    <property type="entry name" value="ATPase_P-typ_P_site"/>
</dbReference>
<evidence type="ECO:0000256" key="1">
    <source>
        <dbReference type="ARBA" id="ARBA00004141"/>
    </source>
</evidence>
<dbReference type="GO" id="GO:0005524">
    <property type="term" value="F:ATP binding"/>
    <property type="evidence" value="ECO:0007669"/>
    <property type="project" value="UniProtKB-KW"/>
</dbReference>
<keyword evidence="5" id="KW-1278">Translocase</keyword>
<evidence type="ECO:0000256" key="6">
    <source>
        <dbReference type="ARBA" id="ARBA00022989"/>
    </source>
</evidence>
<dbReference type="Proteomes" id="UP000694563">
    <property type="component" value="Chromosome 29"/>
</dbReference>
<evidence type="ECO:0000256" key="2">
    <source>
        <dbReference type="ARBA" id="ARBA00022692"/>
    </source>
</evidence>
<dbReference type="Gene3D" id="2.70.150.10">
    <property type="entry name" value="Calcium-transporting ATPase, cytoplasmic transduction domain A"/>
    <property type="match status" value="1"/>
</dbReference>
<dbReference type="GO" id="GO:0045332">
    <property type="term" value="P:phospholipid translocation"/>
    <property type="evidence" value="ECO:0007669"/>
    <property type="project" value="TreeGrafter"/>
</dbReference>
<evidence type="ECO:0000313" key="10">
    <source>
        <dbReference type="Ensembl" id="ENSCUSP00005017972.1"/>
    </source>
</evidence>
<keyword evidence="6 8" id="KW-1133">Transmembrane helix</keyword>
<feature type="domain" description="P-type ATPase N-terminal" evidence="9">
    <location>
        <begin position="59"/>
        <end position="134"/>
    </location>
</feature>
<keyword evidence="2 8" id="KW-0812">Transmembrane</keyword>
<name>A0A8C3Y5Z1_CATUS</name>
<evidence type="ECO:0000256" key="7">
    <source>
        <dbReference type="ARBA" id="ARBA00023136"/>
    </source>
</evidence>
<feature type="transmembrane region" description="Helical" evidence="8">
    <location>
        <begin position="539"/>
        <end position="555"/>
    </location>
</feature>
<organism evidence="10 11">
    <name type="scientific">Catharus ustulatus</name>
    <name type="common">Russet-backed thrush</name>
    <name type="synonym">Hylocichla ustulatus</name>
    <dbReference type="NCBI Taxonomy" id="91951"/>
    <lineage>
        <taxon>Eukaryota</taxon>
        <taxon>Metazoa</taxon>
        <taxon>Chordata</taxon>
        <taxon>Craniata</taxon>
        <taxon>Vertebrata</taxon>
        <taxon>Euteleostomi</taxon>
        <taxon>Archelosauria</taxon>
        <taxon>Archosauria</taxon>
        <taxon>Dinosauria</taxon>
        <taxon>Saurischia</taxon>
        <taxon>Theropoda</taxon>
        <taxon>Coelurosauria</taxon>
        <taxon>Aves</taxon>
        <taxon>Neognathae</taxon>
        <taxon>Neoaves</taxon>
        <taxon>Telluraves</taxon>
        <taxon>Australaves</taxon>
        <taxon>Passeriformes</taxon>
        <taxon>Turdidae</taxon>
        <taxon>Catharus</taxon>
    </lineage>
</organism>
<dbReference type="GO" id="GO:0005802">
    <property type="term" value="C:trans-Golgi network"/>
    <property type="evidence" value="ECO:0007669"/>
    <property type="project" value="TreeGrafter"/>
</dbReference>
<dbReference type="PANTHER" id="PTHR24092:SF78">
    <property type="entry name" value="PHOSPHOLIPID-TRANSPORTING ATPASE IK"/>
    <property type="match status" value="1"/>
</dbReference>
<dbReference type="Ensembl" id="ENSCUST00005018647.1">
    <property type="protein sequence ID" value="ENSCUSP00005017972.1"/>
    <property type="gene ID" value="ENSCUSG00005011509.1"/>
</dbReference>
<keyword evidence="3" id="KW-0547">Nucleotide-binding</keyword>
<evidence type="ECO:0000313" key="11">
    <source>
        <dbReference type="Proteomes" id="UP000694563"/>
    </source>
</evidence>
<keyword evidence="11" id="KW-1185">Reference proteome</keyword>
<dbReference type="GO" id="GO:0140326">
    <property type="term" value="F:ATPase-coupled intramembrane lipid transporter activity"/>
    <property type="evidence" value="ECO:0007669"/>
    <property type="project" value="TreeGrafter"/>
</dbReference>
<dbReference type="InterPro" id="IPR023214">
    <property type="entry name" value="HAD_sf"/>
</dbReference>
<dbReference type="SUPFAM" id="SSF81653">
    <property type="entry name" value="Calcium ATPase, transduction domain A"/>
    <property type="match status" value="1"/>
</dbReference>
<dbReference type="Gene3D" id="3.40.1110.10">
    <property type="entry name" value="Calcium-transporting ATPase, cytoplasmic domain N"/>
    <property type="match status" value="1"/>
</dbReference>
<dbReference type="InterPro" id="IPR032631">
    <property type="entry name" value="P-type_ATPase_N"/>
</dbReference>